<dbReference type="PANTHER" id="PTHR39428">
    <property type="entry name" value="F420H(2)-DEPENDENT QUINONE REDUCTASE RV1261C"/>
    <property type="match status" value="1"/>
</dbReference>
<dbReference type="EMBL" id="CAEMXZ010000112">
    <property type="protein sequence ID" value="CAB4324177.1"/>
    <property type="molecule type" value="Genomic_DNA"/>
</dbReference>
<organism evidence="3">
    <name type="scientific">freshwater metagenome</name>
    <dbReference type="NCBI Taxonomy" id="449393"/>
    <lineage>
        <taxon>unclassified sequences</taxon>
        <taxon>metagenomes</taxon>
        <taxon>ecological metagenomes</taxon>
    </lineage>
</organism>
<sequence length="138" mass="15177">MIDDLNEFNRQIMEEFRANGGQCGGSFTGVPLVIVHHTGAKSGVVRHAPLAYLPNGDDVVIFGSKGGQPTNPAWYHNLIAHPDTVIELGTELLAVHVREAFGAERDELFDRQKRASPAFAEYEAATSRIIPVLVLERR</sequence>
<dbReference type="NCBIfam" id="TIGR00026">
    <property type="entry name" value="hi_GC_TIGR00026"/>
    <property type="match status" value="1"/>
</dbReference>
<dbReference type="AlphaFoldDB" id="A0A6J5YI00"/>
<dbReference type="PANTHER" id="PTHR39428:SF1">
    <property type="entry name" value="F420H(2)-DEPENDENT QUINONE REDUCTASE RV1261C"/>
    <property type="match status" value="1"/>
</dbReference>
<name>A0A6J5YI00_9ZZZZ</name>
<protein>
    <submittedName>
        <fullName evidence="3">Unannotated protein</fullName>
    </submittedName>
</protein>
<evidence type="ECO:0000256" key="1">
    <source>
        <dbReference type="ARBA" id="ARBA00008710"/>
    </source>
</evidence>
<proteinExistence type="inferred from homology"/>
<evidence type="ECO:0000313" key="3">
    <source>
        <dbReference type="EMBL" id="CAB4324177.1"/>
    </source>
</evidence>
<dbReference type="GO" id="GO:0070967">
    <property type="term" value="F:coenzyme F420 binding"/>
    <property type="evidence" value="ECO:0007669"/>
    <property type="project" value="TreeGrafter"/>
</dbReference>
<dbReference type="Gene3D" id="2.30.110.10">
    <property type="entry name" value="Electron Transport, Fmn-binding Protein, Chain A"/>
    <property type="match status" value="1"/>
</dbReference>
<reference evidence="3" key="1">
    <citation type="submission" date="2020-05" db="EMBL/GenBank/DDBJ databases">
        <authorList>
            <person name="Chiriac C."/>
            <person name="Salcher M."/>
            <person name="Ghai R."/>
            <person name="Kavagutti S V."/>
        </authorList>
    </citation>
    <scope>NUCLEOTIDE SEQUENCE</scope>
</reference>
<evidence type="ECO:0000256" key="2">
    <source>
        <dbReference type="ARBA" id="ARBA00049106"/>
    </source>
</evidence>
<comment type="similarity">
    <text evidence="1">Belongs to the F420H(2)-dependent quinone reductase family.</text>
</comment>
<dbReference type="InterPro" id="IPR012349">
    <property type="entry name" value="Split_barrel_FMN-bd"/>
</dbReference>
<dbReference type="GO" id="GO:0005886">
    <property type="term" value="C:plasma membrane"/>
    <property type="evidence" value="ECO:0007669"/>
    <property type="project" value="TreeGrafter"/>
</dbReference>
<dbReference type="InterPro" id="IPR004378">
    <property type="entry name" value="F420H2_quin_Rdtase"/>
</dbReference>
<gene>
    <name evidence="3" type="ORF">UFOPK1392_01941</name>
</gene>
<accession>A0A6J5YI00</accession>
<comment type="catalytic activity">
    <reaction evidence="2">
        <text>oxidized coenzyme F420-(gamma-L-Glu)(n) + a quinol + H(+) = reduced coenzyme F420-(gamma-L-Glu)(n) + a quinone</text>
        <dbReference type="Rhea" id="RHEA:39663"/>
        <dbReference type="Rhea" id="RHEA-COMP:12939"/>
        <dbReference type="Rhea" id="RHEA-COMP:14378"/>
        <dbReference type="ChEBI" id="CHEBI:15378"/>
        <dbReference type="ChEBI" id="CHEBI:24646"/>
        <dbReference type="ChEBI" id="CHEBI:132124"/>
        <dbReference type="ChEBI" id="CHEBI:133980"/>
        <dbReference type="ChEBI" id="CHEBI:139511"/>
    </reaction>
</comment>
<dbReference type="GO" id="GO:0016491">
    <property type="term" value="F:oxidoreductase activity"/>
    <property type="evidence" value="ECO:0007669"/>
    <property type="project" value="InterPro"/>
</dbReference>
<dbReference type="Pfam" id="PF04075">
    <property type="entry name" value="F420H2_quin_red"/>
    <property type="match status" value="1"/>
</dbReference>